<dbReference type="GO" id="GO:0018064">
    <property type="term" value="F:protein-L-histidine N-tele-methyltransferase activity"/>
    <property type="evidence" value="ECO:0007669"/>
    <property type="project" value="UniProtKB-EC"/>
</dbReference>
<keyword evidence="6" id="KW-0808">Transferase</keyword>
<organism evidence="11 12">
    <name type="scientific">Maudiozyma humilis</name>
    <name type="common">Sour dough yeast</name>
    <name type="synonym">Kazachstania humilis</name>
    <dbReference type="NCBI Taxonomy" id="51915"/>
    <lineage>
        <taxon>Eukaryota</taxon>
        <taxon>Fungi</taxon>
        <taxon>Dikarya</taxon>
        <taxon>Ascomycota</taxon>
        <taxon>Saccharomycotina</taxon>
        <taxon>Saccharomycetes</taxon>
        <taxon>Saccharomycetales</taxon>
        <taxon>Saccharomycetaceae</taxon>
        <taxon>Maudiozyma</taxon>
    </lineage>
</organism>
<comment type="subcellular location">
    <subcellularLocation>
        <location evidence="2">Cytoplasm</location>
    </subcellularLocation>
    <subcellularLocation>
        <location evidence="1">Nucleus</location>
    </subcellularLocation>
</comment>
<dbReference type="GO" id="GO:0005737">
    <property type="term" value="C:cytoplasm"/>
    <property type="evidence" value="ECO:0007669"/>
    <property type="project" value="UniProtKB-SubCell"/>
</dbReference>
<dbReference type="Proteomes" id="UP001377567">
    <property type="component" value="Unassembled WGS sequence"/>
</dbReference>
<evidence type="ECO:0000256" key="7">
    <source>
        <dbReference type="ARBA" id="ARBA00022691"/>
    </source>
</evidence>
<gene>
    <name evidence="11" type="ORF">DAKH74_033570</name>
</gene>
<dbReference type="GO" id="GO:0005634">
    <property type="term" value="C:nucleus"/>
    <property type="evidence" value="ECO:0007669"/>
    <property type="project" value="UniProtKB-SubCell"/>
</dbReference>
<evidence type="ECO:0000256" key="3">
    <source>
        <dbReference type="ARBA" id="ARBA00012533"/>
    </source>
</evidence>
<feature type="region of interest" description="Disordered" evidence="10">
    <location>
        <begin position="1"/>
        <end position="39"/>
    </location>
</feature>
<keyword evidence="8" id="KW-0539">Nucleus</keyword>
<evidence type="ECO:0000313" key="12">
    <source>
        <dbReference type="Proteomes" id="UP001377567"/>
    </source>
</evidence>
<comment type="similarity">
    <text evidence="9">Belongs to the methyltransferase superfamily. METTL18 family.</text>
</comment>
<dbReference type="EMBL" id="BTGD01000010">
    <property type="protein sequence ID" value="GMM56741.1"/>
    <property type="molecule type" value="Genomic_DNA"/>
</dbReference>
<dbReference type="Gene3D" id="3.40.50.150">
    <property type="entry name" value="Vaccinia Virus protein VP39"/>
    <property type="match status" value="1"/>
</dbReference>
<evidence type="ECO:0000256" key="10">
    <source>
        <dbReference type="SAM" id="MobiDB-lite"/>
    </source>
</evidence>
<evidence type="ECO:0000313" key="11">
    <source>
        <dbReference type="EMBL" id="GMM56741.1"/>
    </source>
</evidence>
<proteinExistence type="inferred from homology"/>
<keyword evidence="5" id="KW-0489">Methyltransferase</keyword>
<dbReference type="AlphaFoldDB" id="A0AAV5S0Z5"/>
<protein>
    <recommendedName>
        <fullName evidence="3">protein-histidine N-methyltransferase</fullName>
        <ecNumber evidence="3">2.1.1.85</ecNumber>
    </recommendedName>
</protein>
<accession>A0AAV5S0Z5</accession>
<keyword evidence="12" id="KW-1185">Reference proteome</keyword>
<keyword evidence="7" id="KW-0949">S-adenosyl-L-methionine</keyword>
<evidence type="ECO:0000256" key="1">
    <source>
        <dbReference type="ARBA" id="ARBA00004123"/>
    </source>
</evidence>
<reference evidence="11 12" key="1">
    <citation type="journal article" date="2023" name="Elife">
        <title>Identification of key yeast species and microbe-microbe interactions impacting larval growth of Drosophila in the wild.</title>
        <authorList>
            <person name="Mure A."/>
            <person name="Sugiura Y."/>
            <person name="Maeda R."/>
            <person name="Honda K."/>
            <person name="Sakurai N."/>
            <person name="Takahashi Y."/>
            <person name="Watada M."/>
            <person name="Katoh T."/>
            <person name="Gotoh A."/>
            <person name="Gotoh Y."/>
            <person name="Taniguchi I."/>
            <person name="Nakamura K."/>
            <person name="Hayashi T."/>
            <person name="Katayama T."/>
            <person name="Uemura T."/>
            <person name="Hattori Y."/>
        </authorList>
    </citation>
    <scope>NUCLEOTIDE SEQUENCE [LARGE SCALE GENOMIC DNA]</scope>
    <source>
        <strain evidence="11 12">KH-74</strain>
    </source>
</reference>
<evidence type="ECO:0000256" key="5">
    <source>
        <dbReference type="ARBA" id="ARBA00022603"/>
    </source>
</evidence>
<comment type="caution">
    <text evidence="11">The sequence shown here is derived from an EMBL/GenBank/DDBJ whole genome shotgun (WGS) entry which is preliminary data.</text>
</comment>
<dbReference type="PANTHER" id="PTHR14614:SF39">
    <property type="entry name" value="HISTIDINE PROTEIN METHYLTRANSFERASE 1 HOMOLOG"/>
    <property type="match status" value="1"/>
</dbReference>
<evidence type="ECO:0000256" key="9">
    <source>
        <dbReference type="ARBA" id="ARBA00038126"/>
    </source>
</evidence>
<dbReference type="GO" id="GO:0032259">
    <property type="term" value="P:methylation"/>
    <property type="evidence" value="ECO:0007669"/>
    <property type="project" value="UniProtKB-KW"/>
</dbReference>
<keyword evidence="4" id="KW-0963">Cytoplasm</keyword>
<sequence length="371" mass="41416">MSFSFGFSPDDLDREEHDTTNAAASQTHQEDTPAANPLDSETLLAPDVVQPTHESLQSVLNTLTGVRISFEQVDIPHLDDESTALQLYRRDLFDMKHQLMSEDNEVAETGDNELDILMNEDLRKNIYEGGLKSWECSIDLVRLLAQSFQQEADLSFDSINCVVELGCGTALPSEYILSEYLRQGRTSGLKLVLADYNTSALRLATVPNMVLAWANATLTREQLAALQPEGLNIRFGEELMLSKPLLEAFFNDLSSRNITIDVISGSWGRKFSNMLHEILKSVPGHAEKNMLVLTSETIYQPEHLPVISETVIDLQQNSAFAKVNSIVAAKDIYFGVGGSLIEFERYLTKRDITFNTKKINAGLKRSIVLIQ</sequence>
<evidence type="ECO:0000256" key="2">
    <source>
        <dbReference type="ARBA" id="ARBA00004496"/>
    </source>
</evidence>
<dbReference type="InterPro" id="IPR019410">
    <property type="entry name" value="Methyltransf_16"/>
</dbReference>
<dbReference type="InterPro" id="IPR029063">
    <property type="entry name" value="SAM-dependent_MTases_sf"/>
</dbReference>
<evidence type="ECO:0000256" key="4">
    <source>
        <dbReference type="ARBA" id="ARBA00022490"/>
    </source>
</evidence>
<evidence type="ECO:0000256" key="6">
    <source>
        <dbReference type="ARBA" id="ARBA00022679"/>
    </source>
</evidence>
<dbReference type="PANTHER" id="PTHR14614">
    <property type="entry name" value="HEPATOCELLULAR CARCINOMA-ASSOCIATED ANTIGEN"/>
    <property type="match status" value="1"/>
</dbReference>
<dbReference type="EC" id="2.1.1.85" evidence="3"/>
<name>A0AAV5S0Z5_MAUHU</name>
<evidence type="ECO:0000256" key="8">
    <source>
        <dbReference type="ARBA" id="ARBA00023242"/>
    </source>
</evidence>